<keyword evidence="3" id="KW-1185">Reference proteome</keyword>
<proteinExistence type="predicted"/>
<feature type="compositionally biased region" description="Low complexity" evidence="1">
    <location>
        <begin position="369"/>
        <end position="407"/>
    </location>
</feature>
<sequence>MSTFQVSYTNPANAGIASYPAQHAYYNYTPQNWGQNPQWQAYNPQPAPQYYSQYQTRPHPPAPTQVAPVAPADVAPQAEARTPTPPPPPPYRRDWDATIKRFLQSAGLTQALRGFESDMLVMSSEWEQEKVPRALATLYEGLTDLRSQDESHNFSVPETPLDERKLEYANFRKDVDPRTPSTITKDISRFLAQNRARNDASNRKEFLLSLAEKKRKLQESDPAAESVDPGPSCARTDAKTQNRDVQMKYDIVKNEDGPLRKTMKREQEGKPLEPKESASSAKADDVPTAERYPALDERLHNIETHVAVRYVPLPPRSLLDRLRFLEEHLVRLEKDYPPWAALHFNQPHRGWPPPPRPTPIIVPSHLTAATEPSTAPPTSSHTPAPEGGEPAPSKSKGKSAGRSAMSSLQRAVLERLEVQKARNDLEGVVKREPET</sequence>
<feature type="region of interest" description="Disordered" evidence="1">
    <location>
        <begin position="217"/>
        <end position="288"/>
    </location>
</feature>
<feature type="region of interest" description="Disordered" evidence="1">
    <location>
        <begin position="369"/>
        <end position="408"/>
    </location>
</feature>
<dbReference type="OrthoDB" id="5531344at2759"/>
<dbReference type="EMBL" id="BPQB01000028">
    <property type="protein sequence ID" value="GJE92732.1"/>
    <property type="molecule type" value="Genomic_DNA"/>
</dbReference>
<comment type="caution">
    <text evidence="2">The sequence shown here is derived from an EMBL/GenBank/DDBJ whole genome shotgun (WGS) entry which is preliminary data.</text>
</comment>
<organism evidence="2 3">
    <name type="scientific">Phanerochaete sordida</name>
    <dbReference type="NCBI Taxonomy" id="48140"/>
    <lineage>
        <taxon>Eukaryota</taxon>
        <taxon>Fungi</taxon>
        <taxon>Dikarya</taxon>
        <taxon>Basidiomycota</taxon>
        <taxon>Agaricomycotina</taxon>
        <taxon>Agaricomycetes</taxon>
        <taxon>Polyporales</taxon>
        <taxon>Phanerochaetaceae</taxon>
        <taxon>Phanerochaete</taxon>
    </lineage>
</organism>
<evidence type="ECO:0000256" key="1">
    <source>
        <dbReference type="SAM" id="MobiDB-lite"/>
    </source>
</evidence>
<protein>
    <submittedName>
        <fullName evidence="2">Uncharacterized protein</fullName>
    </submittedName>
</protein>
<feature type="compositionally biased region" description="Low complexity" evidence="1">
    <location>
        <begin position="64"/>
        <end position="82"/>
    </location>
</feature>
<gene>
    <name evidence="2" type="ORF">PsYK624_088880</name>
</gene>
<feature type="compositionally biased region" description="Basic and acidic residues" evidence="1">
    <location>
        <begin position="236"/>
        <end position="276"/>
    </location>
</feature>
<dbReference type="Proteomes" id="UP000703269">
    <property type="component" value="Unassembled WGS sequence"/>
</dbReference>
<evidence type="ECO:0000313" key="2">
    <source>
        <dbReference type="EMBL" id="GJE92732.1"/>
    </source>
</evidence>
<dbReference type="AlphaFoldDB" id="A0A9P3GDI9"/>
<feature type="region of interest" description="Disordered" evidence="1">
    <location>
        <begin position="37"/>
        <end position="91"/>
    </location>
</feature>
<feature type="compositionally biased region" description="Low complexity" evidence="1">
    <location>
        <begin position="37"/>
        <end position="55"/>
    </location>
</feature>
<accession>A0A9P3GDI9</accession>
<evidence type="ECO:0000313" key="3">
    <source>
        <dbReference type="Proteomes" id="UP000703269"/>
    </source>
</evidence>
<reference evidence="2 3" key="1">
    <citation type="submission" date="2021-08" db="EMBL/GenBank/DDBJ databases">
        <title>Draft Genome Sequence of Phanerochaete sordida strain YK-624.</title>
        <authorList>
            <person name="Mori T."/>
            <person name="Dohra H."/>
            <person name="Suzuki T."/>
            <person name="Kawagishi H."/>
            <person name="Hirai H."/>
        </authorList>
    </citation>
    <scope>NUCLEOTIDE SEQUENCE [LARGE SCALE GENOMIC DNA]</scope>
    <source>
        <strain evidence="2 3">YK-624</strain>
    </source>
</reference>
<name>A0A9P3GDI9_9APHY</name>